<keyword evidence="2" id="KW-0503">Monooxygenase</keyword>
<evidence type="ECO:0000256" key="2">
    <source>
        <dbReference type="ARBA" id="ARBA00023033"/>
    </source>
</evidence>
<protein>
    <recommendedName>
        <fullName evidence="4">FAD-binding domain-containing protein</fullName>
    </recommendedName>
</protein>
<comment type="caution">
    <text evidence="5">The sequence shown here is derived from an EMBL/GenBank/DDBJ whole genome shotgun (WGS) entry which is preliminary data.</text>
</comment>
<dbReference type="AlphaFoldDB" id="A0AA88VML0"/>
<feature type="domain" description="FAD-binding" evidence="4">
    <location>
        <begin position="12"/>
        <end position="324"/>
    </location>
</feature>
<evidence type="ECO:0000259" key="4">
    <source>
        <dbReference type="Pfam" id="PF01494"/>
    </source>
</evidence>
<dbReference type="GO" id="GO:0004497">
    <property type="term" value="F:monooxygenase activity"/>
    <property type="evidence" value="ECO:0007669"/>
    <property type="project" value="UniProtKB-KW"/>
</dbReference>
<keyword evidence="6" id="KW-1185">Reference proteome</keyword>
<dbReference type="Pfam" id="PF01494">
    <property type="entry name" value="FAD_binding_3"/>
    <property type="match status" value="1"/>
</dbReference>
<dbReference type="Gene3D" id="3.50.50.60">
    <property type="entry name" value="FAD/NAD(P)-binding domain"/>
    <property type="match status" value="1"/>
</dbReference>
<evidence type="ECO:0000256" key="3">
    <source>
        <dbReference type="ARBA" id="ARBA00024018"/>
    </source>
</evidence>
<gene>
    <name evidence="5" type="ORF">RJ639_012599</name>
</gene>
<dbReference type="GO" id="GO:0071949">
    <property type="term" value="F:FAD binding"/>
    <property type="evidence" value="ECO:0007669"/>
    <property type="project" value="InterPro"/>
</dbReference>
<dbReference type="PRINTS" id="PR00420">
    <property type="entry name" value="RNGMNOXGNASE"/>
</dbReference>
<evidence type="ECO:0000313" key="6">
    <source>
        <dbReference type="Proteomes" id="UP001188597"/>
    </source>
</evidence>
<dbReference type="InterPro" id="IPR002938">
    <property type="entry name" value="FAD-bd"/>
</dbReference>
<dbReference type="PANTHER" id="PTHR45934">
    <property type="entry name" value="FAD/NAD(P)-BINDING OXIDOREDUCTASE FAMILY PROTEIN"/>
    <property type="match status" value="1"/>
</dbReference>
<reference evidence="5" key="1">
    <citation type="submission" date="2022-12" db="EMBL/GenBank/DDBJ databases">
        <title>Draft genome assemblies for two species of Escallonia (Escalloniales).</title>
        <authorList>
            <person name="Chanderbali A."/>
            <person name="Dervinis C."/>
            <person name="Anghel I."/>
            <person name="Soltis D."/>
            <person name="Soltis P."/>
            <person name="Zapata F."/>
        </authorList>
    </citation>
    <scope>NUCLEOTIDE SEQUENCE</scope>
    <source>
        <strain evidence="5">UCBG64.0493</strain>
        <tissue evidence="5">Leaf</tissue>
    </source>
</reference>
<sequence length="404" mass="44017">MDATSEVSSHHEIVIVGGGICGLATALALHRKGITSVVLERSESLRASGAAIGIRPNGWRALDQLGVGSVLRQTALPIQGGREIWIGKGKQLETIMPGENRCLKRSDLINTLANALPPHTIHFGCQVASVKLNLQTTYPTIHLQDGSTIEAKVLIGCDGANSVIADFLELKPTKLFSLAAVRGLTNYPDGHTFGQEFVRMMKNNTLTGRIAIDDKLVYWFVAQHSTLTGSEVSNNPELIRQSTLQFLQDFPTEITEMIDTSDPDSLSFTHLRYRAPWDLLFGTFRRGTVTVAGDAMHVMGPFLGQGGSAGLEDAIVLARSLAQKMVDLDPVNCGITETVSRIGEAIDQYVTERRMRVVQLSAQTYLIGMLLQTTSMLAKITSIMFMSILFGDRDAHVNYDCGTL</sequence>
<dbReference type="EMBL" id="JAVXUP010001550">
    <property type="protein sequence ID" value="KAK3010374.1"/>
    <property type="molecule type" value="Genomic_DNA"/>
</dbReference>
<proteinExistence type="inferred from homology"/>
<dbReference type="InterPro" id="IPR044560">
    <property type="entry name" value="MOase"/>
</dbReference>
<accession>A0AA88VML0</accession>
<dbReference type="Proteomes" id="UP001188597">
    <property type="component" value="Unassembled WGS sequence"/>
</dbReference>
<dbReference type="PANTHER" id="PTHR45934:SF2">
    <property type="entry name" value="MONOOXYGENASE 1"/>
    <property type="match status" value="1"/>
</dbReference>
<keyword evidence="1" id="KW-0560">Oxidoreductase</keyword>
<evidence type="ECO:0000313" key="5">
    <source>
        <dbReference type="EMBL" id="KAK3010374.1"/>
    </source>
</evidence>
<dbReference type="SUPFAM" id="SSF51905">
    <property type="entry name" value="FAD/NAD(P)-binding domain"/>
    <property type="match status" value="1"/>
</dbReference>
<dbReference type="InterPro" id="IPR036188">
    <property type="entry name" value="FAD/NAD-bd_sf"/>
</dbReference>
<comment type="similarity">
    <text evidence="3">Belongs to the 3-hydroxybenzoate 6-hydroxylase family.</text>
</comment>
<name>A0AA88VML0_9ASTE</name>
<organism evidence="5 6">
    <name type="scientific">Escallonia herrerae</name>
    <dbReference type="NCBI Taxonomy" id="1293975"/>
    <lineage>
        <taxon>Eukaryota</taxon>
        <taxon>Viridiplantae</taxon>
        <taxon>Streptophyta</taxon>
        <taxon>Embryophyta</taxon>
        <taxon>Tracheophyta</taxon>
        <taxon>Spermatophyta</taxon>
        <taxon>Magnoliopsida</taxon>
        <taxon>eudicotyledons</taxon>
        <taxon>Gunneridae</taxon>
        <taxon>Pentapetalae</taxon>
        <taxon>asterids</taxon>
        <taxon>campanulids</taxon>
        <taxon>Escalloniales</taxon>
        <taxon>Escalloniaceae</taxon>
        <taxon>Escallonia</taxon>
    </lineage>
</organism>
<evidence type="ECO:0000256" key="1">
    <source>
        <dbReference type="ARBA" id="ARBA00023002"/>
    </source>
</evidence>